<evidence type="ECO:0000313" key="1">
    <source>
        <dbReference type="EMBL" id="KAH7998812.1"/>
    </source>
</evidence>
<keyword evidence="2" id="KW-1185">Reference proteome</keyword>
<protein>
    <submittedName>
        <fullName evidence="1">Uncharacterized protein</fullName>
    </submittedName>
</protein>
<reference evidence="1" key="1">
    <citation type="submission" date="2021-08" db="EMBL/GenBank/DDBJ databases">
        <title>The first chromosome-level gecko genome reveals the dynamic sex chromosomes of Neotropical dwarf geckos (Sphaerodactylidae: Sphaerodactylus).</title>
        <authorList>
            <person name="Pinto B.J."/>
            <person name="Keating S.E."/>
            <person name="Gamble T."/>
        </authorList>
    </citation>
    <scope>NUCLEOTIDE SEQUENCE</scope>
    <source>
        <strain evidence="1">TG3544</strain>
    </source>
</reference>
<proteinExistence type="predicted"/>
<name>A0ACB8F0X6_9SAUR</name>
<gene>
    <name evidence="1" type="ORF">K3G42_001003</name>
</gene>
<dbReference type="EMBL" id="CM037618">
    <property type="protein sequence ID" value="KAH7998812.1"/>
    <property type="molecule type" value="Genomic_DNA"/>
</dbReference>
<comment type="caution">
    <text evidence="1">The sequence shown here is derived from an EMBL/GenBank/DDBJ whole genome shotgun (WGS) entry which is preliminary data.</text>
</comment>
<evidence type="ECO:0000313" key="2">
    <source>
        <dbReference type="Proteomes" id="UP000827872"/>
    </source>
</evidence>
<organism evidence="1 2">
    <name type="scientific">Sphaerodactylus townsendi</name>
    <dbReference type="NCBI Taxonomy" id="933632"/>
    <lineage>
        <taxon>Eukaryota</taxon>
        <taxon>Metazoa</taxon>
        <taxon>Chordata</taxon>
        <taxon>Craniata</taxon>
        <taxon>Vertebrata</taxon>
        <taxon>Euteleostomi</taxon>
        <taxon>Lepidosauria</taxon>
        <taxon>Squamata</taxon>
        <taxon>Bifurcata</taxon>
        <taxon>Gekkota</taxon>
        <taxon>Sphaerodactylidae</taxon>
        <taxon>Sphaerodactylus</taxon>
    </lineage>
</organism>
<sequence length="108" mass="11642">MFPAWLLGLSGCSGCGGFIGFCPAEIRLQAQPSVDYQPAGWMLQEGEGVYQYRTGGGHGRETQGGERHPRISLSELCVAKIKDANASLRQGGTTIRHSKELAGRGHQR</sequence>
<accession>A0ACB8F0X6</accession>
<dbReference type="Proteomes" id="UP000827872">
    <property type="component" value="Linkage Group LG05"/>
</dbReference>